<evidence type="ECO:0000256" key="1">
    <source>
        <dbReference type="ARBA" id="ARBA00004123"/>
    </source>
</evidence>
<dbReference type="PhylomeDB" id="B3S719"/>
<dbReference type="InterPro" id="IPR013894">
    <property type="entry name" value="RMI1_OB"/>
</dbReference>
<evidence type="ECO:0000256" key="3">
    <source>
        <dbReference type="SAM" id="MobiDB-lite"/>
    </source>
</evidence>
<dbReference type="PANTHER" id="PTHR13681:SF24">
    <property type="entry name" value="TUDOR DOMAIN-CONTAINING PROTEIN 3"/>
    <property type="match status" value="1"/>
</dbReference>
<dbReference type="GO" id="GO:0005634">
    <property type="term" value="C:nucleus"/>
    <property type="evidence" value="ECO:0007669"/>
    <property type="project" value="UniProtKB-SubCell"/>
</dbReference>
<dbReference type="CTD" id="6757304"/>
<feature type="region of interest" description="Disordered" evidence="3">
    <location>
        <begin position="193"/>
        <end position="237"/>
    </location>
</feature>
<name>B3S719_TRIAD</name>
<evidence type="ECO:0000256" key="2">
    <source>
        <dbReference type="ARBA" id="ARBA00023242"/>
    </source>
</evidence>
<comment type="subcellular location">
    <subcellularLocation>
        <location evidence="1">Nucleus</location>
    </subcellularLocation>
</comment>
<feature type="compositionally biased region" description="Basic and acidic residues" evidence="3">
    <location>
        <begin position="220"/>
        <end position="231"/>
    </location>
</feature>
<keyword evidence="6" id="KW-1185">Reference proteome</keyword>
<keyword evidence="2" id="KW-0539">Nucleus</keyword>
<dbReference type="STRING" id="10228.B3S719"/>
<dbReference type="HOGENOM" id="CLU_1172011_0_0_1"/>
<dbReference type="Gene3D" id="2.40.50.770">
    <property type="entry name" value="RecQ-mediated genome instability protein Rmi1, C-terminal domain"/>
    <property type="match status" value="1"/>
</dbReference>
<reference evidence="5 6" key="1">
    <citation type="journal article" date="2008" name="Nature">
        <title>The Trichoplax genome and the nature of placozoans.</title>
        <authorList>
            <person name="Srivastava M."/>
            <person name="Begovic E."/>
            <person name="Chapman J."/>
            <person name="Putnam N.H."/>
            <person name="Hellsten U."/>
            <person name="Kawashima T."/>
            <person name="Kuo A."/>
            <person name="Mitros T."/>
            <person name="Salamov A."/>
            <person name="Carpenter M.L."/>
            <person name="Signorovitch A.Y."/>
            <person name="Moreno M.A."/>
            <person name="Kamm K."/>
            <person name="Grimwood J."/>
            <person name="Schmutz J."/>
            <person name="Shapiro H."/>
            <person name="Grigoriev I.V."/>
            <person name="Buss L.W."/>
            <person name="Schierwater B."/>
            <person name="Dellaporta S.L."/>
            <person name="Rokhsar D.S."/>
        </authorList>
    </citation>
    <scope>NUCLEOTIDE SEQUENCE [LARGE SCALE GENOMIC DNA]</scope>
    <source>
        <strain evidence="5 6">Grell-BS-1999</strain>
    </source>
</reference>
<gene>
    <name evidence="5" type="ORF">TRIADDRAFT_60006</name>
</gene>
<evidence type="ECO:0000313" key="5">
    <source>
        <dbReference type="EMBL" id="EDV21409.1"/>
    </source>
</evidence>
<dbReference type="AlphaFoldDB" id="B3S719"/>
<feature type="domain" description="RecQ mediated genome instability protein 1 OB-fold" evidence="4">
    <location>
        <begin position="92"/>
        <end position="161"/>
    </location>
</feature>
<dbReference type="KEGG" id="tad:TRIADDRAFT_60006"/>
<dbReference type="OMA" id="EHINKIC"/>
<dbReference type="GeneID" id="6757304"/>
<dbReference type="OrthoDB" id="434939at2759"/>
<accession>B3S719</accession>
<evidence type="ECO:0000313" key="6">
    <source>
        <dbReference type="Proteomes" id="UP000009022"/>
    </source>
</evidence>
<dbReference type="RefSeq" id="XP_002116009.1">
    <property type="nucleotide sequence ID" value="XM_002115973.1"/>
</dbReference>
<organism evidence="5 6">
    <name type="scientific">Trichoplax adhaerens</name>
    <name type="common">Trichoplax reptans</name>
    <dbReference type="NCBI Taxonomy" id="10228"/>
    <lineage>
        <taxon>Eukaryota</taxon>
        <taxon>Metazoa</taxon>
        <taxon>Placozoa</taxon>
        <taxon>Uniplacotomia</taxon>
        <taxon>Trichoplacea</taxon>
        <taxon>Trichoplacidae</taxon>
        <taxon>Trichoplax</taxon>
    </lineage>
</organism>
<evidence type="ECO:0000259" key="4">
    <source>
        <dbReference type="Pfam" id="PF08585"/>
    </source>
</evidence>
<dbReference type="PANTHER" id="PTHR13681">
    <property type="entry name" value="SURVIVAL OF MOTOR NEURON-RELATED-SPLICING FACTOR 30-RELATED"/>
    <property type="match status" value="1"/>
</dbReference>
<feature type="compositionally biased region" description="Low complexity" evidence="3">
    <location>
        <begin position="201"/>
        <end position="218"/>
    </location>
</feature>
<dbReference type="InterPro" id="IPR042470">
    <property type="entry name" value="RMI1_N_C_sf"/>
</dbReference>
<protein>
    <recommendedName>
        <fullName evidence="4">RecQ mediated genome instability protein 1 OB-fold domain-containing protein</fullName>
    </recommendedName>
</protein>
<dbReference type="EMBL" id="DS985253">
    <property type="protein sequence ID" value="EDV21409.1"/>
    <property type="molecule type" value="Genomic_DNA"/>
</dbReference>
<dbReference type="Pfam" id="PF08585">
    <property type="entry name" value="RMI1_N_C"/>
    <property type="match status" value="1"/>
</dbReference>
<dbReference type="SMART" id="SM01161">
    <property type="entry name" value="DUF1767"/>
    <property type="match status" value="1"/>
</dbReference>
<proteinExistence type="predicted"/>
<dbReference type="eggNOG" id="KOG3683">
    <property type="taxonomic scope" value="Eukaryota"/>
</dbReference>
<dbReference type="InParanoid" id="B3S719"/>
<sequence>MPELQNALEKKGWFLTPEAIKDCSNDNRNVSADSVIKTALDLDIRGMCKKILPDGVGRSTSNKVPYPLVLQVIKITNIAAPSSNQESQTAPPLLRIHLSDGHSTCTALDISSIQGLSLKTFPGTKICLKAEVQARNGMLLLTNENAKLLGGNVEKLIRKGKAGQALIKTSSDGGSSGPPAFIPFQEYIKNNPNMAKQETTKVNSSNSSKNFKQQQGNNHNRTEKSYNKDARSGYSKS</sequence>
<dbReference type="Proteomes" id="UP000009022">
    <property type="component" value="Unassembled WGS sequence"/>
</dbReference>